<keyword evidence="2" id="KW-1185">Reference proteome</keyword>
<gene>
    <name evidence="1" type="ORF">GCM10023329_05760</name>
</gene>
<protein>
    <recommendedName>
        <fullName evidence="3">Regulatory protein</fullName>
    </recommendedName>
</protein>
<evidence type="ECO:0008006" key="3">
    <source>
        <dbReference type="Google" id="ProtNLM"/>
    </source>
</evidence>
<dbReference type="EMBL" id="BAABJV010000001">
    <property type="protein sequence ID" value="GAA4763006.1"/>
    <property type="molecule type" value="Genomic_DNA"/>
</dbReference>
<accession>A0ABP8ZQ68</accession>
<evidence type="ECO:0000313" key="2">
    <source>
        <dbReference type="Proteomes" id="UP001501147"/>
    </source>
</evidence>
<organism evidence="1 2">
    <name type="scientific">Streptomyces sanyensis</name>
    <dbReference type="NCBI Taxonomy" id="568869"/>
    <lineage>
        <taxon>Bacteria</taxon>
        <taxon>Bacillati</taxon>
        <taxon>Actinomycetota</taxon>
        <taxon>Actinomycetes</taxon>
        <taxon>Kitasatosporales</taxon>
        <taxon>Streptomycetaceae</taxon>
        <taxon>Streptomyces</taxon>
    </lineage>
</organism>
<sequence length="429" mass="46306">MKHAGTFDQDDIMRARNVLLASGRRTPREEVDAYRVLARVSPASYLPLLARALQGLTYDTATGRRHAASLALGEEAVAAARSMDPADPARADVLYGALDTYQRELYGAGRRAEGLATRAEMLAIGRAQAERSGKPVVAGLYGWATGLSEEGRYAEAADALTELVGAVRPEGYGSGALPSSHLAWIAALQDAGRSGEALAGFRVVVDTEAAGAANDPGRTACRLHVLIGHARMLDLHGRGEQAARVRQEARAALTELADTGGRHSCSGRQTAFWAALLTLSGAESDRPPSEGPRPPAGVALLDWSPEARQRYFDSRHALREEADTLAARAAEDPDRHLADLVRLHRVLTIRSAVYWQHRTHLFADRVRPLFDDGVDLARRLSRHDPAEGTRTLARTLIDRSAFRAAARDFGPALDDFREALHCLGEADGP</sequence>
<reference evidence="2" key="1">
    <citation type="journal article" date="2019" name="Int. J. Syst. Evol. Microbiol.">
        <title>The Global Catalogue of Microorganisms (GCM) 10K type strain sequencing project: providing services to taxonomists for standard genome sequencing and annotation.</title>
        <authorList>
            <consortium name="The Broad Institute Genomics Platform"/>
            <consortium name="The Broad Institute Genome Sequencing Center for Infectious Disease"/>
            <person name="Wu L."/>
            <person name="Ma J."/>
        </authorList>
    </citation>
    <scope>NUCLEOTIDE SEQUENCE [LARGE SCALE GENOMIC DNA]</scope>
    <source>
        <strain evidence="2">JCM 18324</strain>
    </source>
</reference>
<proteinExistence type="predicted"/>
<comment type="caution">
    <text evidence="1">The sequence shown here is derived from an EMBL/GenBank/DDBJ whole genome shotgun (WGS) entry which is preliminary data.</text>
</comment>
<dbReference type="Proteomes" id="UP001501147">
    <property type="component" value="Unassembled WGS sequence"/>
</dbReference>
<name>A0ABP8ZQ68_9ACTN</name>
<evidence type="ECO:0000313" key="1">
    <source>
        <dbReference type="EMBL" id="GAA4763006.1"/>
    </source>
</evidence>